<organism evidence="1">
    <name type="scientific">marine sediment metagenome</name>
    <dbReference type="NCBI Taxonomy" id="412755"/>
    <lineage>
        <taxon>unclassified sequences</taxon>
        <taxon>metagenomes</taxon>
        <taxon>ecological metagenomes</taxon>
    </lineage>
</organism>
<dbReference type="EMBL" id="BARU01011248">
    <property type="protein sequence ID" value="GAH42975.1"/>
    <property type="molecule type" value="Genomic_DNA"/>
</dbReference>
<comment type="caution">
    <text evidence="1">The sequence shown here is derived from an EMBL/GenBank/DDBJ whole genome shotgun (WGS) entry which is preliminary data.</text>
</comment>
<reference evidence="1" key="1">
    <citation type="journal article" date="2014" name="Front. Microbiol.">
        <title>High frequency of phylogenetically diverse reductive dehalogenase-homologous genes in deep subseafloor sedimentary metagenomes.</title>
        <authorList>
            <person name="Kawai M."/>
            <person name="Futagami T."/>
            <person name="Toyoda A."/>
            <person name="Takaki Y."/>
            <person name="Nishi S."/>
            <person name="Hori S."/>
            <person name="Arai W."/>
            <person name="Tsubouchi T."/>
            <person name="Morono Y."/>
            <person name="Uchiyama I."/>
            <person name="Ito T."/>
            <person name="Fujiyama A."/>
            <person name="Inagaki F."/>
            <person name="Takami H."/>
        </authorList>
    </citation>
    <scope>NUCLEOTIDE SEQUENCE</scope>
    <source>
        <strain evidence="1">Expedition CK06-06</strain>
    </source>
</reference>
<proteinExistence type="predicted"/>
<sequence>MKKSYNFLSGCPFIKLDNNEVKIIRDAIKICDEGDKFYRKTFECEEEYFGKQQRYFSRAKMYLSFVLSEGSLYYWKKRKKYMAIDPLPATSPMAV</sequence>
<evidence type="ECO:0000313" key="1">
    <source>
        <dbReference type="EMBL" id="GAH42975.1"/>
    </source>
</evidence>
<protein>
    <submittedName>
        <fullName evidence="1">Uncharacterized protein</fullName>
    </submittedName>
</protein>
<accession>X1GDW0</accession>
<gene>
    <name evidence="1" type="ORF">S03H2_21181</name>
</gene>
<name>X1GDW0_9ZZZZ</name>
<dbReference type="AlphaFoldDB" id="X1GDW0"/>